<evidence type="ECO:0000313" key="2">
    <source>
        <dbReference type="EMBL" id="MDN3572528.1"/>
    </source>
</evidence>
<gene>
    <name evidence="2" type="ORF">QWZ18_18085</name>
</gene>
<keyword evidence="3" id="KW-1185">Reference proteome</keyword>
<dbReference type="InterPro" id="IPR035965">
    <property type="entry name" value="PAS-like_dom_sf"/>
</dbReference>
<feature type="domain" description="PAC" evidence="1">
    <location>
        <begin position="90"/>
        <end position="142"/>
    </location>
</feature>
<comment type="caution">
    <text evidence="2">The sequence shown here is derived from an EMBL/GenBank/DDBJ whole genome shotgun (WGS) entry which is preliminary data.</text>
</comment>
<dbReference type="RefSeq" id="WP_238292257.1">
    <property type="nucleotide sequence ID" value="NZ_BPQS01000052.1"/>
</dbReference>
<dbReference type="Gene3D" id="3.30.450.20">
    <property type="entry name" value="PAS domain"/>
    <property type="match status" value="1"/>
</dbReference>
<evidence type="ECO:0000259" key="1">
    <source>
        <dbReference type="PROSITE" id="PS50113"/>
    </source>
</evidence>
<dbReference type="Proteomes" id="UP001244297">
    <property type="component" value="Unassembled WGS sequence"/>
</dbReference>
<dbReference type="InterPro" id="IPR000700">
    <property type="entry name" value="PAS-assoc_C"/>
</dbReference>
<dbReference type="NCBIfam" id="TIGR00229">
    <property type="entry name" value="sensory_box"/>
    <property type="match status" value="1"/>
</dbReference>
<organism evidence="2 3">
    <name type="scientific">Methylobacterium longum</name>
    <dbReference type="NCBI Taxonomy" id="767694"/>
    <lineage>
        <taxon>Bacteria</taxon>
        <taxon>Pseudomonadati</taxon>
        <taxon>Pseudomonadota</taxon>
        <taxon>Alphaproteobacteria</taxon>
        <taxon>Hyphomicrobiales</taxon>
        <taxon>Methylobacteriaceae</taxon>
        <taxon>Methylobacterium</taxon>
    </lineage>
</organism>
<dbReference type="InterPro" id="IPR013655">
    <property type="entry name" value="PAS_fold_3"/>
</dbReference>
<name>A0ABT8ARJ3_9HYPH</name>
<dbReference type="InterPro" id="IPR000014">
    <property type="entry name" value="PAS"/>
</dbReference>
<dbReference type="SUPFAM" id="SSF55785">
    <property type="entry name" value="PYP-like sensor domain (PAS domain)"/>
    <property type="match status" value="1"/>
</dbReference>
<dbReference type="PROSITE" id="PS50113">
    <property type="entry name" value="PAC"/>
    <property type="match status" value="1"/>
</dbReference>
<dbReference type="CDD" id="cd00130">
    <property type="entry name" value="PAS"/>
    <property type="match status" value="1"/>
</dbReference>
<protein>
    <submittedName>
        <fullName evidence="2">PAS domain-containing protein</fullName>
    </submittedName>
</protein>
<proteinExistence type="predicted"/>
<reference evidence="3" key="1">
    <citation type="journal article" date="2019" name="Int. J. Syst. Evol. Microbiol.">
        <title>The Global Catalogue of Microorganisms (GCM) 10K type strain sequencing project: providing services to taxonomists for standard genome sequencing and annotation.</title>
        <authorList>
            <consortium name="The Broad Institute Genomics Platform"/>
            <consortium name="The Broad Institute Genome Sequencing Center for Infectious Disease"/>
            <person name="Wu L."/>
            <person name="Ma J."/>
        </authorList>
    </citation>
    <scope>NUCLEOTIDE SEQUENCE [LARGE SCALE GENOMIC DNA]</scope>
    <source>
        <strain evidence="3">CECT 7806</strain>
    </source>
</reference>
<sequence length="202" mass="22520">MRKLKSFSGQTCPEAFQLALDALDVIGRWEWDAATDHVRADGFVALLFNIDPEEAESGVPLATYNAAIHGEDRERAAAQLRRSAQEGSAYLTEYRVISIDGRTRWVLARGRFTSDHTGRLLGGSGILVDISRMRMSEGTFNEVESYAEETPLERAADHAIAAQYAIMEMADPELKVYADALLVALGRKLAQQEVQNRHRHMN</sequence>
<evidence type="ECO:0000313" key="3">
    <source>
        <dbReference type="Proteomes" id="UP001244297"/>
    </source>
</evidence>
<dbReference type="Pfam" id="PF08447">
    <property type="entry name" value="PAS_3"/>
    <property type="match status" value="1"/>
</dbReference>
<dbReference type="EMBL" id="JAUFPT010000059">
    <property type="protein sequence ID" value="MDN3572528.1"/>
    <property type="molecule type" value="Genomic_DNA"/>
</dbReference>
<accession>A0ABT8ARJ3</accession>